<accession>A0AAJ1U1M9</accession>
<dbReference type="EMBL" id="JAUTAN010000001">
    <property type="protein sequence ID" value="MDQ1104265.1"/>
    <property type="molecule type" value="Genomic_DNA"/>
</dbReference>
<name>A0AAJ1U1M9_9ACTN</name>
<dbReference type="InterPro" id="IPR003593">
    <property type="entry name" value="AAA+_ATPase"/>
</dbReference>
<dbReference type="SUPFAM" id="SSF52540">
    <property type="entry name" value="P-loop containing nucleoside triphosphate hydrolases"/>
    <property type="match status" value="1"/>
</dbReference>
<keyword evidence="2" id="KW-0067">ATP-binding</keyword>
<sequence>MARARPSAELPPAEALPAGTLEVLLRLVARSPARLGAGRLVCVDGPSGSGKTTAAAALARALAAASHDVVELHMDDQYDGWDGLGAAPGRVARDVVEPLADGRAGRYRRYDWYAGAFAEEHEVAAVGPRGVVVLEGVGSGAAPLAAYRSVLVWVEAPAALRLRRGIERDGEAAAEHLRAWSRAETVHFGAHGTRAAADVRLDAHGRVVR</sequence>
<evidence type="ECO:0000313" key="2">
    <source>
        <dbReference type="EMBL" id="MDQ1104265.1"/>
    </source>
</evidence>
<reference evidence="2" key="1">
    <citation type="submission" date="2023-07" db="EMBL/GenBank/DDBJ databases">
        <title>Functional and genomic diversity of the sorghum phyllosphere microbiome.</title>
        <authorList>
            <person name="Shade A."/>
        </authorList>
    </citation>
    <scope>NUCLEOTIDE SEQUENCE</scope>
    <source>
        <strain evidence="2">SORGH_AS_1067</strain>
    </source>
</reference>
<dbReference type="Gene3D" id="3.40.50.300">
    <property type="entry name" value="P-loop containing nucleotide triphosphate hydrolases"/>
    <property type="match status" value="1"/>
</dbReference>
<dbReference type="RefSeq" id="WP_307199635.1">
    <property type="nucleotide sequence ID" value="NZ_JAUTAN010000001.1"/>
</dbReference>
<evidence type="ECO:0000259" key="1">
    <source>
        <dbReference type="SMART" id="SM00382"/>
    </source>
</evidence>
<dbReference type="InterPro" id="IPR027417">
    <property type="entry name" value="P-loop_NTPase"/>
</dbReference>
<gene>
    <name evidence="2" type="ORF">QE405_001549</name>
</gene>
<dbReference type="GO" id="GO:0005524">
    <property type="term" value="F:ATP binding"/>
    <property type="evidence" value="ECO:0007669"/>
    <property type="project" value="UniProtKB-KW"/>
</dbReference>
<organism evidence="2 3">
    <name type="scientific">Nocardioides zeae</name>
    <dbReference type="NCBI Taxonomy" id="1457234"/>
    <lineage>
        <taxon>Bacteria</taxon>
        <taxon>Bacillati</taxon>
        <taxon>Actinomycetota</taxon>
        <taxon>Actinomycetes</taxon>
        <taxon>Propionibacteriales</taxon>
        <taxon>Nocardioidaceae</taxon>
        <taxon>Nocardioides</taxon>
    </lineage>
</organism>
<keyword evidence="2" id="KW-0547">Nucleotide-binding</keyword>
<feature type="domain" description="AAA+ ATPase" evidence="1">
    <location>
        <begin position="37"/>
        <end position="208"/>
    </location>
</feature>
<dbReference type="Proteomes" id="UP001239215">
    <property type="component" value="Unassembled WGS sequence"/>
</dbReference>
<proteinExistence type="predicted"/>
<evidence type="ECO:0000313" key="3">
    <source>
        <dbReference type="Proteomes" id="UP001239215"/>
    </source>
</evidence>
<protein>
    <submittedName>
        <fullName evidence="2">Energy-coupling factor transporter ATP-binding protein EcfA2</fullName>
    </submittedName>
</protein>
<comment type="caution">
    <text evidence="2">The sequence shown here is derived from an EMBL/GenBank/DDBJ whole genome shotgun (WGS) entry which is preliminary data.</text>
</comment>
<dbReference type="SMART" id="SM00382">
    <property type="entry name" value="AAA"/>
    <property type="match status" value="1"/>
</dbReference>
<dbReference type="AlphaFoldDB" id="A0AAJ1U1M9"/>